<proteinExistence type="predicted"/>
<dbReference type="AlphaFoldDB" id="A0A1I7YJ62"/>
<accession>A0A1I7YJ62</accession>
<dbReference type="WBParaSite" id="L893_g16950.t1">
    <property type="protein sequence ID" value="L893_g16950.t1"/>
    <property type="gene ID" value="L893_g16950"/>
</dbReference>
<sequence length="327" mass="36472">MGKECFRCESPQGNQATENIPSSNTNGKGMVSLREPTGSVQLSVEGSGGVASTDAEEATPEARSADGSGFARITDPRGGLVLLGVCIDIPTAAKEVPNAKERRFPRSRLESIRAPFAGTQSAFRRCFRRNVTRENKRAFRGNTWPLSELLTTKTTDFLVRANRVGNPLPSSHQLISECNPKSTPFVSGRASPRQILPLRRLRQRKLISEMGKTIELFVENRYVSGEGKQAEKEGRWRVVYFVLFMGGGKDVMKTQGLNKEQLGNTDRLGRFGRLVRAGLYNQSFSFITDTGYTDTKKGYLAIKEQESKKRFRSHNGFMIFHISIFHL</sequence>
<reference evidence="3" key="1">
    <citation type="submission" date="2016-11" db="UniProtKB">
        <authorList>
            <consortium name="WormBaseParasite"/>
        </authorList>
    </citation>
    <scope>IDENTIFICATION</scope>
</reference>
<feature type="region of interest" description="Disordered" evidence="1">
    <location>
        <begin position="1"/>
        <end position="71"/>
    </location>
</feature>
<protein>
    <submittedName>
        <fullName evidence="3">DDE_Tnp_1_7 domain-containing protein</fullName>
    </submittedName>
</protein>
<dbReference type="Proteomes" id="UP000095287">
    <property type="component" value="Unplaced"/>
</dbReference>
<name>A0A1I7YJ62_9BILA</name>
<evidence type="ECO:0000313" key="3">
    <source>
        <dbReference type="WBParaSite" id="L893_g16950.t1"/>
    </source>
</evidence>
<keyword evidence="2" id="KW-1185">Reference proteome</keyword>
<organism evidence="2 3">
    <name type="scientific">Steinernema glaseri</name>
    <dbReference type="NCBI Taxonomy" id="37863"/>
    <lineage>
        <taxon>Eukaryota</taxon>
        <taxon>Metazoa</taxon>
        <taxon>Ecdysozoa</taxon>
        <taxon>Nematoda</taxon>
        <taxon>Chromadorea</taxon>
        <taxon>Rhabditida</taxon>
        <taxon>Tylenchina</taxon>
        <taxon>Panagrolaimomorpha</taxon>
        <taxon>Strongyloidoidea</taxon>
        <taxon>Steinernematidae</taxon>
        <taxon>Steinernema</taxon>
    </lineage>
</organism>
<evidence type="ECO:0000256" key="1">
    <source>
        <dbReference type="SAM" id="MobiDB-lite"/>
    </source>
</evidence>
<feature type="compositionally biased region" description="Polar residues" evidence="1">
    <location>
        <begin position="11"/>
        <end position="27"/>
    </location>
</feature>
<evidence type="ECO:0000313" key="2">
    <source>
        <dbReference type="Proteomes" id="UP000095287"/>
    </source>
</evidence>